<comment type="caution">
    <text evidence="4">The sequence shown here is derived from an EMBL/GenBank/DDBJ whole genome shotgun (WGS) entry which is preliminary data.</text>
</comment>
<keyword evidence="1" id="KW-0805">Transcription regulation</keyword>
<reference evidence="4 5" key="1">
    <citation type="journal article" date="2021" name="bioRxiv">
        <title>Chromosome-scale and haplotype-resolved genome assembly of a tetraploid potato cultivar.</title>
        <authorList>
            <person name="Sun H."/>
            <person name="Jiao W.-B."/>
            <person name="Krause K."/>
            <person name="Campoy J.A."/>
            <person name="Goel M."/>
            <person name="Folz-Donahue K."/>
            <person name="Kukat C."/>
            <person name="Huettel B."/>
            <person name="Schneeberger K."/>
        </authorList>
    </citation>
    <scope>NUCLEOTIDE SEQUENCE [LARGE SCALE GENOMIC DNA]</scope>
    <source>
        <strain evidence="4">SolTubOtavaFocal</strain>
        <tissue evidence="4">Leaves</tissue>
    </source>
</reference>
<keyword evidence="2" id="KW-0804">Transcription</keyword>
<dbReference type="Proteomes" id="UP000826656">
    <property type="component" value="Unassembled WGS sequence"/>
</dbReference>
<feature type="region of interest" description="SAW" evidence="3">
    <location>
        <begin position="99"/>
        <end position="175"/>
    </location>
</feature>
<gene>
    <name evidence="4" type="ORF">KY290_005645</name>
</gene>
<evidence type="ECO:0000256" key="1">
    <source>
        <dbReference type="ARBA" id="ARBA00023015"/>
    </source>
</evidence>
<proteinExistence type="inferred from homology"/>
<protein>
    <submittedName>
        <fullName evidence="4">Uncharacterized protein</fullName>
    </submittedName>
</protein>
<name>A0ABQ7WGJ8_SOLTU</name>
<evidence type="ECO:0000256" key="2">
    <source>
        <dbReference type="ARBA" id="ARBA00023163"/>
    </source>
</evidence>
<dbReference type="PROSITE" id="PS50985">
    <property type="entry name" value="GRAS"/>
    <property type="match status" value="1"/>
</dbReference>
<comment type="caution">
    <text evidence="3">Lacks conserved residue(s) required for the propagation of feature annotation.</text>
</comment>
<dbReference type="PANTHER" id="PTHR31636">
    <property type="entry name" value="OSJNBA0084A10.13 PROTEIN-RELATED"/>
    <property type="match status" value="1"/>
</dbReference>
<evidence type="ECO:0000256" key="3">
    <source>
        <dbReference type="PROSITE-ProRule" id="PRU01191"/>
    </source>
</evidence>
<dbReference type="Pfam" id="PF03514">
    <property type="entry name" value="GRAS"/>
    <property type="match status" value="1"/>
</dbReference>
<keyword evidence="5" id="KW-1185">Reference proteome</keyword>
<evidence type="ECO:0000313" key="4">
    <source>
        <dbReference type="EMBL" id="KAH0779218.1"/>
    </source>
</evidence>
<evidence type="ECO:0000313" key="5">
    <source>
        <dbReference type="Proteomes" id="UP000826656"/>
    </source>
</evidence>
<accession>A0ABQ7WGJ8</accession>
<comment type="similarity">
    <text evidence="3">Belongs to the GRAS family.</text>
</comment>
<dbReference type="EMBL" id="JAIVGD010000002">
    <property type="protein sequence ID" value="KAH0779218.1"/>
    <property type="molecule type" value="Genomic_DNA"/>
</dbReference>
<dbReference type="InterPro" id="IPR005202">
    <property type="entry name" value="TF_GRAS"/>
</dbReference>
<sequence>MLNIRPSNVEAVAVNSVFHSRAIEKVLDLIKQIEPKIVVMAEQEANHNGSVFINRINEAWVYYSTMFDLLENSEWTKRSTLGLEIAGQHLGREIYNLAACEGTKRVVRHETLGQWRVRFNSAGFNLVSLGSNTYRHANMLLALYTNGKRYRVEEKDGCLMLNWHSHTLITTSAWHGYVAKSRD</sequence>
<organism evidence="4 5">
    <name type="scientific">Solanum tuberosum</name>
    <name type="common">Potato</name>
    <dbReference type="NCBI Taxonomy" id="4113"/>
    <lineage>
        <taxon>Eukaryota</taxon>
        <taxon>Viridiplantae</taxon>
        <taxon>Streptophyta</taxon>
        <taxon>Embryophyta</taxon>
        <taxon>Tracheophyta</taxon>
        <taxon>Spermatophyta</taxon>
        <taxon>Magnoliopsida</taxon>
        <taxon>eudicotyledons</taxon>
        <taxon>Gunneridae</taxon>
        <taxon>Pentapetalae</taxon>
        <taxon>asterids</taxon>
        <taxon>lamiids</taxon>
        <taxon>Solanales</taxon>
        <taxon>Solanaceae</taxon>
        <taxon>Solanoideae</taxon>
        <taxon>Solaneae</taxon>
        <taxon>Solanum</taxon>
    </lineage>
</organism>